<sequence length="134" mass="14713">MAVKKEEQKSLLMYSLVIPGLIIIGSAIFLFNRDYSILVSAENNLSRIANNQSRRSRTGQRRLDFIYHRTSVQRINVLTDQAWGLIGGIITAIGIHGIVTNDLTDSKSSGGSRDSSGGSRDSSGGSRDSRDDRR</sequence>
<keyword evidence="2" id="KW-1133">Transmembrane helix</keyword>
<proteinExistence type="predicted"/>
<evidence type="ECO:0000313" key="3">
    <source>
        <dbReference type="EMBL" id="CCH66446.1"/>
    </source>
</evidence>
<reference evidence="4" key="2">
    <citation type="submission" date="2016-01" db="EMBL/GenBank/DDBJ databases">
        <title>Diatom-associated endosymboitic cyanobacterium lacks core nitrogen metabolism enzymes.</title>
        <authorList>
            <person name="Hilton J.A."/>
            <person name="Foster R.A."/>
            <person name="Tripp H.J."/>
            <person name="Carter B.J."/>
            <person name="Zehr J.P."/>
            <person name="Villareal T.A."/>
        </authorList>
    </citation>
    <scope>NUCLEOTIDE SEQUENCE [LARGE SCALE GENOMIC DNA]</scope>
    <source>
        <strain evidence="4">HH01</strain>
    </source>
</reference>
<dbReference type="RefSeq" id="WP_008231907.1">
    <property type="nucleotide sequence ID" value="NZ_CAIY01000013.1"/>
</dbReference>
<feature type="transmembrane region" description="Helical" evidence="2">
    <location>
        <begin position="82"/>
        <end position="99"/>
    </location>
</feature>
<evidence type="ECO:0000256" key="2">
    <source>
        <dbReference type="SAM" id="Phobius"/>
    </source>
</evidence>
<protein>
    <submittedName>
        <fullName evidence="3">Uncharacterized protein</fullName>
    </submittedName>
</protein>
<feature type="compositionally biased region" description="Low complexity" evidence="1">
    <location>
        <begin position="106"/>
        <end position="126"/>
    </location>
</feature>
<organism evidence="3 4">
    <name type="scientific">Richelia intracellularis HH01</name>
    <dbReference type="NCBI Taxonomy" id="1165094"/>
    <lineage>
        <taxon>Bacteria</taxon>
        <taxon>Bacillati</taxon>
        <taxon>Cyanobacteriota</taxon>
        <taxon>Cyanophyceae</taxon>
        <taxon>Nostocales</taxon>
        <taxon>Nostocaceae</taxon>
        <taxon>Richelia</taxon>
    </lineage>
</organism>
<keyword evidence="2" id="KW-0812">Transmembrane</keyword>
<dbReference type="EMBL" id="CAIY01000013">
    <property type="protein sequence ID" value="CCH66446.1"/>
    <property type="molecule type" value="Genomic_DNA"/>
</dbReference>
<accession>M1X4N3</accession>
<keyword evidence="4" id="KW-1185">Reference proteome</keyword>
<dbReference type="AlphaFoldDB" id="M1X4N3"/>
<feature type="region of interest" description="Disordered" evidence="1">
    <location>
        <begin position="104"/>
        <end position="134"/>
    </location>
</feature>
<name>M1X4N3_9NOST</name>
<evidence type="ECO:0000256" key="1">
    <source>
        <dbReference type="SAM" id="MobiDB-lite"/>
    </source>
</evidence>
<dbReference type="Proteomes" id="UP000053051">
    <property type="component" value="Unassembled WGS sequence"/>
</dbReference>
<gene>
    <name evidence="3" type="ORF">RINTHH_2910</name>
</gene>
<feature type="transmembrane region" description="Helical" evidence="2">
    <location>
        <begin position="12"/>
        <end position="31"/>
    </location>
</feature>
<keyword evidence="2" id="KW-0472">Membrane</keyword>
<comment type="caution">
    <text evidence="3">The sequence shown here is derived from an EMBL/GenBank/DDBJ whole genome shotgun (WGS) entry which is preliminary data.</text>
</comment>
<evidence type="ECO:0000313" key="4">
    <source>
        <dbReference type="Proteomes" id="UP000053051"/>
    </source>
</evidence>
<reference evidence="3 4" key="1">
    <citation type="submission" date="2012-05" db="EMBL/GenBank/DDBJ databases">
        <authorList>
            <person name="Hilton J."/>
        </authorList>
    </citation>
    <scope>NUCLEOTIDE SEQUENCE [LARGE SCALE GENOMIC DNA]</scope>
    <source>
        <strain evidence="3 4">HH01</strain>
    </source>
</reference>